<evidence type="ECO:0000313" key="1">
    <source>
        <dbReference type="EMBL" id="SJZ44208.1"/>
    </source>
</evidence>
<gene>
    <name evidence="1" type="ORF">SAMN02745202_00144</name>
</gene>
<protein>
    <submittedName>
        <fullName evidence="1">Uncharacterized protein</fullName>
    </submittedName>
</protein>
<organism evidence="1 2">
    <name type="scientific">Segatella oulorum</name>
    <dbReference type="NCBI Taxonomy" id="28136"/>
    <lineage>
        <taxon>Bacteria</taxon>
        <taxon>Pseudomonadati</taxon>
        <taxon>Bacteroidota</taxon>
        <taxon>Bacteroidia</taxon>
        <taxon>Bacteroidales</taxon>
        <taxon>Prevotellaceae</taxon>
        <taxon>Segatella</taxon>
    </lineage>
</organism>
<dbReference type="EMBL" id="FUXK01000001">
    <property type="protein sequence ID" value="SJZ44208.1"/>
    <property type="molecule type" value="Genomic_DNA"/>
</dbReference>
<reference evidence="1 2" key="1">
    <citation type="submission" date="2017-02" db="EMBL/GenBank/DDBJ databases">
        <authorList>
            <person name="Peterson S.W."/>
        </authorList>
    </citation>
    <scope>NUCLEOTIDE SEQUENCE [LARGE SCALE GENOMIC DNA]</scope>
    <source>
        <strain evidence="1 2">ATCC 43324</strain>
    </source>
</reference>
<accession>A0A1T4KPB8</accession>
<dbReference type="AlphaFoldDB" id="A0A1T4KPB8"/>
<sequence>MVKLLCRDGLAISIKSFGNLVQIVAQYSPFYPVIWATFLSYC</sequence>
<evidence type="ECO:0000313" key="2">
    <source>
        <dbReference type="Proteomes" id="UP000190065"/>
    </source>
</evidence>
<proteinExistence type="predicted"/>
<dbReference type="Proteomes" id="UP000190065">
    <property type="component" value="Unassembled WGS sequence"/>
</dbReference>
<dbReference type="STRING" id="28136.SAMN02745202_00144"/>
<name>A0A1T4KPB8_9BACT</name>